<dbReference type="EMBL" id="JAPZBR010000003">
    <property type="protein sequence ID" value="KAJ5358012.1"/>
    <property type="molecule type" value="Genomic_DNA"/>
</dbReference>
<feature type="region of interest" description="Disordered" evidence="1">
    <location>
        <begin position="1"/>
        <end position="26"/>
    </location>
</feature>
<dbReference type="Proteomes" id="UP001148299">
    <property type="component" value="Unassembled WGS sequence"/>
</dbReference>
<protein>
    <submittedName>
        <fullName evidence="2">Uncharacterized protein</fullName>
    </submittedName>
</protein>
<dbReference type="AlphaFoldDB" id="A0A9W9RD07"/>
<gene>
    <name evidence="2" type="ORF">N7541_005170</name>
</gene>
<feature type="compositionally biased region" description="Basic and acidic residues" evidence="1">
    <location>
        <begin position="1"/>
        <end position="14"/>
    </location>
</feature>
<proteinExistence type="predicted"/>
<evidence type="ECO:0000313" key="3">
    <source>
        <dbReference type="Proteomes" id="UP001148299"/>
    </source>
</evidence>
<organism evidence="2 3">
    <name type="scientific">Penicillium brevicompactum</name>
    <dbReference type="NCBI Taxonomy" id="5074"/>
    <lineage>
        <taxon>Eukaryota</taxon>
        <taxon>Fungi</taxon>
        <taxon>Dikarya</taxon>
        <taxon>Ascomycota</taxon>
        <taxon>Pezizomycotina</taxon>
        <taxon>Eurotiomycetes</taxon>
        <taxon>Eurotiomycetidae</taxon>
        <taxon>Eurotiales</taxon>
        <taxon>Aspergillaceae</taxon>
        <taxon>Penicillium</taxon>
    </lineage>
</organism>
<name>A0A9W9RD07_PENBR</name>
<keyword evidence="3" id="KW-1185">Reference proteome</keyword>
<evidence type="ECO:0000313" key="2">
    <source>
        <dbReference type="EMBL" id="KAJ5358012.1"/>
    </source>
</evidence>
<reference evidence="2" key="2">
    <citation type="journal article" date="2023" name="IMA Fungus">
        <title>Comparative genomic study of the Penicillium genus elucidates a diverse pangenome and 15 lateral gene transfer events.</title>
        <authorList>
            <person name="Petersen C."/>
            <person name="Sorensen T."/>
            <person name="Nielsen M.R."/>
            <person name="Sondergaard T.E."/>
            <person name="Sorensen J.L."/>
            <person name="Fitzpatrick D.A."/>
            <person name="Frisvad J.C."/>
            <person name="Nielsen K.L."/>
        </authorList>
    </citation>
    <scope>NUCLEOTIDE SEQUENCE</scope>
    <source>
        <strain evidence="2">IBT 35675</strain>
    </source>
</reference>
<evidence type="ECO:0000256" key="1">
    <source>
        <dbReference type="SAM" id="MobiDB-lite"/>
    </source>
</evidence>
<reference evidence="2" key="1">
    <citation type="submission" date="2022-12" db="EMBL/GenBank/DDBJ databases">
        <authorList>
            <person name="Petersen C."/>
        </authorList>
    </citation>
    <scope>NUCLEOTIDE SEQUENCE</scope>
    <source>
        <strain evidence="2">IBT 35675</strain>
    </source>
</reference>
<accession>A0A9W9RD07</accession>
<sequence length="97" mass="10934">MERKRLLDSREGRQVEYSPPEKTQRNTVLTELQEPKDAFANLRHQKIDESDTKGANAKTKAQVKAEELLISDIQNPILPPEGWMASGYSISDGVHMA</sequence>
<comment type="caution">
    <text evidence="2">The sequence shown here is derived from an EMBL/GenBank/DDBJ whole genome shotgun (WGS) entry which is preliminary data.</text>
</comment>